<keyword evidence="4" id="KW-1185">Reference proteome</keyword>
<sequence>MNFSTITDADFDSFYPVKLQRLSATHWTPVAVAKKALSFLNEDGKNTILDLGSGAGKFCLLAASWSNAEITGIEQRAQLVQQARKIASQLQLQNLQFLQGDLIHLDFKDFDSFYFFNSFEELINPKDKMDKEEELDIEAHQNRIEEIRKKFEQLKKGTRIATYCGECHEIPESYLLIKSENKGKLKFWEKRG</sequence>
<evidence type="ECO:0000313" key="4">
    <source>
        <dbReference type="Proteomes" id="UP000664480"/>
    </source>
</evidence>
<dbReference type="Gene3D" id="3.40.50.150">
    <property type="entry name" value="Vaccinia Virus protein VP39"/>
    <property type="match status" value="1"/>
</dbReference>
<dbReference type="Proteomes" id="UP000664480">
    <property type="component" value="Unassembled WGS sequence"/>
</dbReference>
<accession>A0ABS3CIP9</accession>
<organism evidence="3 4">
    <name type="scientific">Algoriphagus pacificus</name>
    <dbReference type="NCBI Taxonomy" id="2811234"/>
    <lineage>
        <taxon>Bacteria</taxon>
        <taxon>Pseudomonadati</taxon>
        <taxon>Bacteroidota</taxon>
        <taxon>Cytophagia</taxon>
        <taxon>Cytophagales</taxon>
        <taxon>Cyclobacteriaceae</taxon>
        <taxon>Algoriphagus</taxon>
    </lineage>
</organism>
<evidence type="ECO:0000259" key="2">
    <source>
        <dbReference type="Pfam" id="PF13847"/>
    </source>
</evidence>
<proteinExistence type="predicted"/>
<gene>
    <name evidence="3" type="ORF">J0A69_14370</name>
</gene>
<dbReference type="SUPFAM" id="SSF53335">
    <property type="entry name" value="S-adenosyl-L-methionine-dependent methyltransferases"/>
    <property type="match status" value="1"/>
</dbReference>
<feature type="coiled-coil region" evidence="1">
    <location>
        <begin position="130"/>
        <end position="157"/>
    </location>
</feature>
<keyword evidence="3" id="KW-0489">Methyltransferase</keyword>
<dbReference type="CDD" id="cd02440">
    <property type="entry name" value="AdoMet_MTases"/>
    <property type="match status" value="1"/>
</dbReference>
<keyword evidence="1" id="KW-0175">Coiled coil</keyword>
<dbReference type="RefSeq" id="WP_206587303.1">
    <property type="nucleotide sequence ID" value="NZ_JAFKCU010000003.1"/>
</dbReference>
<name>A0ABS3CIP9_9BACT</name>
<protein>
    <submittedName>
        <fullName evidence="3">Class I SAM-dependent methyltransferase</fullName>
    </submittedName>
</protein>
<dbReference type="InterPro" id="IPR029063">
    <property type="entry name" value="SAM-dependent_MTases_sf"/>
</dbReference>
<dbReference type="InterPro" id="IPR025714">
    <property type="entry name" value="Methyltranfer_dom"/>
</dbReference>
<feature type="domain" description="Methyltransferase" evidence="2">
    <location>
        <begin position="45"/>
        <end position="130"/>
    </location>
</feature>
<evidence type="ECO:0000256" key="1">
    <source>
        <dbReference type="SAM" id="Coils"/>
    </source>
</evidence>
<dbReference type="GO" id="GO:0008168">
    <property type="term" value="F:methyltransferase activity"/>
    <property type="evidence" value="ECO:0007669"/>
    <property type="project" value="UniProtKB-KW"/>
</dbReference>
<comment type="caution">
    <text evidence="3">The sequence shown here is derived from an EMBL/GenBank/DDBJ whole genome shotgun (WGS) entry which is preliminary data.</text>
</comment>
<keyword evidence="3" id="KW-0808">Transferase</keyword>
<dbReference type="Pfam" id="PF13847">
    <property type="entry name" value="Methyltransf_31"/>
    <property type="match status" value="1"/>
</dbReference>
<evidence type="ECO:0000313" key="3">
    <source>
        <dbReference type="EMBL" id="MBN7816630.1"/>
    </source>
</evidence>
<dbReference type="GO" id="GO:0032259">
    <property type="term" value="P:methylation"/>
    <property type="evidence" value="ECO:0007669"/>
    <property type="project" value="UniProtKB-KW"/>
</dbReference>
<dbReference type="EMBL" id="JAFKCU010000003">
    <property type="protein sequence ID" value="MBN7816630.1"/>
    <property type="molecule type" value="Genomic_DNA"/>
</dbReference>
<reference evidence="3 4" key="1">
    <citation type="submission" date="2021-03" db="EMBL/GenBank/DDBJ databases">
        <title>novel species isolated from a fishpond in China.</title>
        <authorList>
            <person name="Lu H."/>
            <person name="Cai Z."/>
        </authorList>
    </citation>
    <scope>NUCLEOTIDE SEQUENCE [LARGE SCALE GENOMIC DNA]</scope>
    <source>
        <strain evidence="3 4">YJ13C</strain>
    </source>
</reference>